<dbReference type="PIRSF" id="PIRSF004486">
    <property type="entry name" value="MraW"/>
    <property type="match status" value="1"/>
</dbReference>
<dbReference type="AlphaFoldDB" id="D0MGL6"/>
<evidence type="ECO:0000313" key="8">
    <source>
        <dbReference type="Proteomes" id="UP000002221"/>
    </source>
</evidence>
<dbReference type="OrthoDB" id="9806637at2"/>
<feature type="binding site" evidence="6">
    <location>
        <position position="98"/>
    </location>
    <ligand>
        <name>S-adenosyl-L-methionine</name>
        <dbReference type="ChEBI" id="CHEBI:59789"/>
    </ligand>
</feature>
<dbReference type="eggNOG" id="COG0275">
    <property type="taxonomic scope" value="Bacteria"/>
</dbReference>
<dbReference type="HOGENOM" id="CLU_038422_3_0_10"/>
<evidence type="ECO:0000313" key="7">
    <source>
        <dbReference type="EMBL" id="ACY49579.1"/>
    </source>
</evidence>
<dbReference type="Gene3D" id="1.10.150.170">
    <property type="entry name" value="Putative methyltransferase TM0872, insert domain"/>
    <property type="match status" value="1"/>
</dbReference>
<dbReference type="InterPro" id="IPR023397">
    <property type="entry name" value="SAM-dep_MeTrfase_MraW_recog"/>
</dbReference>
<feature type="binding site" evidence="6">
    <location>
        <position position="69"/>
    </location>
    <ligand>
        <name>S-adenosyl-L-methionine</name>
        <dbReference type="ChEBI" id="CHEBI:59789"/>
    </ligand>
</feature>
<dbReference type="PANTHER" id="PTHR11265:SF0">
    <property type="entry name" value="12S RRNA N4-METHYLCYTIDINE METHYLTRANSFERASE"/>
    <property type="match status" value="1"/>
</dbReference>
<dbReference type="KEGG" id="rmr:Rmar_2708"/>
<dbReference type="PANTHER" id="PTHR11265">
    <property type="entry name" value="S-ADENOSYL-METHYLTRANSFERASE MRAW"/>
    <property type="match status" value="1"/>
</dbReference>
<dbReference type="EMBL" id="CP001807">
    <property type="protein sequence ID" value="ACY49579.1"/>
    <property type="molecule type" value="Genomic_DNA"/>
</dbReference>
<keyword evidence="3 6" id="KW-0489">Methyltransferase</keyword>
<name>D0MGL6_RHOM4</name>
<keyword evidence="8" id="KW-1185">Reference proteome</keyword>
<evidence type="ECO:0000256" key="5">
    <source>
        <dbReference type="ARBA" id="ARBA00022691"/>
    </source>
</evidence>
<gene>
    <name evidence="6" type="primary">rsmH</name>
    <name evidence="7" type="ordered locus">Rmar_2708</name>
</gene>
<keyword evidence="6" id="KW-0963">Cytoplasm</keyword>
<keyword evidence="4 6" id="KW-0808">Transferase</keyword>
<sequence length="327" mass="36045">MSERSAHTDTGAAGPYGSPYHVPVLWKAVVEGLVTDPAGCYVDATIGGGGHAAALLDALAPEGRVIGIDRDPEALEAVRRRLSDAIEAGRLQLVQGNFADLEAILDRLGVAQIDGLLLDLGVSSHQLDEALRGFSFQAEGPLDMRMDPTSPGPTAAQLLERWSEYELAEVLRRYGEEPRARKLARAICRARPIRTTAELAEVVRREVSPKEATKTLARVFQALRIAVNDELQALERALEAATRRVRPGGRLVVLSYHSLEDRRVKRFLRYGNLKGEPVRDFYGRLIAPWRPLTRRAIRPSDDEVAANPRARSARLRIAERVAETENA</sequence>
<dbReference type="Proteomes" id="UP000002221">
    <property type="component" value="Chromosome"/>
</dbReference>
<dbReference type="SUPFAM" id="SSF53335">
    <property type="entry name" value="S-adenosyl-L-methionine-dependent methyltransferases"/>
    <property type="match status" value="1"/>
</dbReference>
<accession>D0MGL6</accession>
<keyword evidence="5 6" id="KW-0949">S-adenosyl-L-methionine</keyword>
<dbReference type="Gene3D" id="3.40.50.150">
    <property type="entry name" value="Vaccinia Virus protein VP39"/>
    <property type="match status" value="1"/>
</dbReference>
<comment type="subcellular location">
    <subcellularLocation>
        <location evidence="6">Cytoplasm</location>
    </subcellularLocation>
</comment>
<dbReference type="InterPro" id="IPR002903">
    <property type="entry name" value="RsmH"/>
</dbReference>
<dbReference type="STRING" id="518766.Rmar_2708"/>
<evidence type="ECO:0000256" key="3">
    <source>
        <dbReference type="ARBA" id="ARBA00022603"/>
    </source>
</evidence>
<evidence type="ECO:0000256" key="1">
    <source>
        <dbReference type="ARBA" id="ARBA00010396"/>
    </source>
</evidence>
<dbReference type="GO" id="GO:0005737">
    <property type="term" value="C:cytoplasm"/>
    <property type="evidence" value="ECO:0007669"/>
    <property type="project" value="UniProtKB-SubCell"/>
</dbReference>
<dbReference type="GO" id="GO:0070475">
    <property type="term" value="P:rRNA base methylation"/>
    <property type="evidence" value="ECO:0007669"/>
    <property type="project" value="UniProtKB-UniRule"/>
</dbReference>
<dbReference type="SUPFAM" id="SSF81799">
    <property type="entry name" value="Putative methyltransferase TM0872, insert domain"/>
    <property type="match status" value="1"/>
</dbReference>
<dbReference type="InterPro" id="IPR029063">
    <property type="entry name" value="SAM-dependent_MTases_sf"/>
</dbReference>
<dbReference type="GO" id="GO:0071424">
    <property type="term" value="F:rRNA (cytosine-N4-)-methyltransferase activity"/>
    <property type="evidence" value="ECO:0007669"/>
    <property type="project" value="UniProtKB-UniRule"/>
</dbReference>
<proteinExistence type="inferred from homology"/>
<comment type="catalytic activity">
    <reaction evidence="6">
        <text>cytidine(1402) in 16S rRNA + S-adenosyl-L-methionine = N(4)-methylcytidine(1402) in 16S rRNA + S-adenosyl-L-homocysteine + H(+)</text>
        <dbReference type="Rhea" id="RHEA:42928"/>
        <dbReference type="Rhea" id="RHEA-COMP:10286"/>
        <dbReference type="Rhea" id="RHEA-COMP:10287"/>
        <dbReference type="ChEBI" id="CHEBI:15378"/>
        <dbReference type="ChEBI" id="CHEBI:57856"/>
        <dbReference type="ChEBI" id="CHEBI:59789"/>
        <dbReference type="ChEBI" id="CHEBI:74506"/>
        <dbReference type="ChEBI" id="CHEBI:82748"/>
        <dbReference type="EC" id="2.1.1.199"/>
    </reaction>
</comment>
<comment type="similarity">
    <text evidence="1 6">Belongs to the methyltransferase superfamily. RsmH family.</text>
</comment>
<feature type="binding site" evidence="6">
    <location>
        <position position="119"/>
    </location>
    <ligand>
        <name>S-adenosyl-L-methionine</name>
        <dbReference type="ChEBI" id="CHEBI:59789"/>
    </ligand>
</feature>
<dbReference type="HAMAP" id="MF_01007">
    <property type="entry name" value="16SrRNA_methyltr_H"/>
    <property type="match status" value="1"/>
</dbReference>
<dbReference type="NCBIfam" id="TIGR00006">
    <property type="entry name" value="16S rRNA (cytosine(1402)-N(4))-methyltransferase RsmH"/>
    <property type="match status" value="1"/>
</dbReference>
<protein>
    <recommendedName>
        <fullName evidence="6">Ribosomal RNA small subunit methyltransferase H</fullName>
        <ecNumber evidence="6">2.1.1.199</ecNumber>
    </recommendedName>
    <alternativeName>
        <fullName evidence="6">16S rRNA m(4)C1402 methyltransferase</fullName>
    </alternativeName>
    <alternativeName>
        <fullName evidence="6">rRNA (cytosine-N(4)-)-methyltransferase RsmH</fullName>
    </alternativeName>
</protein>
<reference evidence="7 8" key="1">
    <citation type="journal article" date="2009" name="Stand. Genomic Sci.">
        <title>Complete genome sequence of Rhodothermus marinus type strain (R-10).</title>
        <authorList>
            <person name="Nolan M."/>
            <person name="Tindall B.J."/>
            <person name="Pomrenke H."/>
            <person name="Lapidus A."/>
            <person name="Copeland A."/>
            <person name="Glavina Del Rio T."/>
            <person name="Lucas S."/>
            <person name="Chen F."/>
            <person name="Tice H."/>
            <person name="Cheng J.F."/>
            <person name="Saunders E."/>
            <person name="Han C."/>
            <person name="Bruce D."/>
            <person name="Goodwin L."/>
            <person name="Chain P."/>
            <person name="Pitluck S."/>
            <person name="Ovchinikova G."/>
            <person name="Pati A."/>
            <person name="Ivanova N."/>
            <person name="Mavromatis K."/>
            <person name="Chen A."/>
            <person name="Palaniappan K."/>
            <person name="Land M."/>
            <person name="Hauser L."/>
            <person name="Chang Y.J."/>
            <person name="Jeffries C.D."/>
            <person name="Brettin T."/>
            <person name="Goker M."/>
            <person name="Bristow J."/>
            <person name="Eisen J.A."/>
            <person name="Markowitz V."/>
            <person name="Hugenholtz P."/>
            <person name="Kyrpides N.C."/>
            <person name="Klenk H.P."/>
            <person name="Detter J.C."/>
        </authorList>
    </citation>
    <scope>NUCLEOTIDE SEQUENCE [LARGE SCALE GENOMIC DNA]</scope>
    <source>
        <strain evidence="8">ATCC 43812 / DSM 4252 / R-10</strain>
    </source>
</reference>
<dbReference type="EC" id="2.1.1.199" evidence="6"/>
<organism evidence="7 8">
    <name type="scientific">Rhodothermus marinus (strain ATCC 43812 / DSM 4252 / R-10)</name>
    <name type="common">Rhodothermus obamensis</name>
    <dbReference type="NCBI Taxonomy" id="518766"/>
    <lineage>
        <taxon>Bacteria</taxon>
        <taxon>Pseudomonadati</taxon>
        <taxon>Rhodothermota</taxon>
        <taxon>Rhodothermia</taxon>
        <taxon>Rhodothermales</taxon>
        <taxon>Rhodothermaceae</taxon>
        <taxon>Rhodothermus</taxon>
    </lineage>
</organism>
<evidence type="ECO:0000256" key="6">
    <source>
        <dbReference type="HAMAP-Rule" id="MF_01007"/>
    </source>
</evidence>
<evidence type="ECO:0000256" key="4">
    <source>
        <dbReference type="ARBA" id="ARBA00022679"/>
    </source>
</evidence>
<dbReference type="RefSeq" id="WP_012845189.1">
    <property type="nucleotide sequence ID" value="NC_013501.1"/>
</dbReference>
<feature type="binding site" evidence="6">
    <location>
        <begin position="49"/>
        <end position="51"/>
    </location>
    <ligand>
        <name>S-adenosyl-L-methionine</name>
        <dbReference type="ChEBI" id="CHEBI:59789"/>
    </ligand>
</feature>
<evidence type="ECO:0000256" key="2">
    <source>
        <dbReference type="ARBA" id="ARBA00022552"/>
    </source>
</evidence>
<feature type="binding site" evidence="6">
    <location>
        <position position="126"/>
    </location>
    <ligand>
        <name>S-adenosyl-L-methionine</name>
        <dbReference type="ChEBI" id="CHEBI:59789"/>
    </ligand>
</feature>
<dbReference type="Pfam" id="PF01795">
    <property type="entry name" value="Methyltransf_5"/>
    <property type="match status" value="1"/>
</dbReference>
<keyword evidence="2 6" id="KW-0698">rRNA processing</keyword>
<comment type="function">
    <text evidence="6">Specifically methylates the N4 position of cytidine in position 1402 (C1402) of 16S rRNA.</text>
</comment>